<evidence type="ECO:0000313" key="1">
    <source>
        <dbReference type="EMBL" id="SDE00570.1"/>
    </source>
</evidence>
<protein>
    <recommendedName>
        <fullName evidence="3">DUF3853 family protein</fullName>
    </recommendedName>
</protein>
<keyword evidence="2" id="KW-1185">Reference proteome</keyword>
<reference evidence="1 2" key="1">
    <citation type="submission" date="2016-10" db="EMBL/GenBank/DDBJ databases">
        <authorList>
            <person name="de Groot N.N."/>
        </authorList>
    </citation>
    <scope>NUCLEOTIDE SEQUENCE [LARGE SCALE GENOMIC DNA]</scope>
    <source>
        <strain evidence="1 2">DSM 24015</strain>
    </source>
</reference>
<evidence type="ECO:0008006" key="3">
    <source>
        <dbReference type="Google" id="ProtNLM"/>
    </source>
</evidence>
<dbReference type="Pfam" id="PF12964">
    <property type="entry name" value="DUF3853"/>
    <property type="match status" value="1"/>
</dbReference>
<dbReference type="EMBL" id="FNAS01000002">
    <property type="protein sequence ID" value="SDE00570.1"/>
    <property type="molecule type" value="Genomic_DNA"/>
</dbReference>
<dbReference type="Proteomes" id="UP000198517">
    <property type="component" value="Unassembled WGS sequence"/>
</dbReference>
<dbReference type="STRING" id="1071918.SAMN05421544_10244"/>
<dbReference type="AlphaFoldDB" id="A0A1G6ZDB2"/>
<sequence length="103" mass="11750">MNKEKNKPNIDMDTPLFHLSIGEFLEMTKEVTKSVLSESEANKSEKTYLYGLAGLSKLLGCSISTASRIKKEGIFDEAIFQQGKLIIIDKEKFIELMKQKKYK</sequence>
<dbReference type="RefSeq" id="WP_092735788.1">
    <property type="nucleotide sequence ID" value="NZ_FNAS01000002.1"/>
</dbReference>
<evidence type="ECO:0000313" key="2">
    <source>
        <dbReference type="Proteomes" id="UP000198517"/>
    </source>
</evidence>
<accession>A0A1G6ZDB2</accession>
<organism evidence="1 2">
    <name type="scientific">Riemerella columbipharyngis</name>
    <dbReference type="NCBI Taxonomy" id="1071918"/>
    <lineage>
        <taxon>Bacteria</taxon>
        <taxon>Pseudomonadati</taxon>
        <taxon>Bacteroidota</taxon>
        <taxon>Flavobacteriia</taxon>
        <taxon>Flavobacteriales</taxon>
        <taxon>Weeksellaceae</taxon>
        <taxon>Riemerella</taxon>
    </lineage>
</organism>
<proteinExistence type="predicted"/>
<dbReference type="InterPro" id="IPR024363">
    <property type="entry name" value="DUF3853"/>
</dbReference>
<name>A0A1G6ZDB2_9FLAO</name>
<gene>
    <name evidence="1" type="ORF">SAMN05421544_10244</name>
</gene>
<dbReference type="OrthoDB" id="1151565at2"/>